<evidence type="ECO:0000313" key="2">
    <source>
        <dbReference type="EMBL" id="OCL03992.1"/>
    </source>
</evidence>
<gene>
    <name evidence="2" type="ORF">AOQ84DRAFT_442347</name>
</gene>
<accession>A0A8E2JNX2</accession>
<dbReference type="InterPro" id="IPR000719">
    <property type="entry name" value="Prot_kinase_dom"/>
</dbReference>
<dbReference type="GO" id="GO:0004672">
    <property type="term" value="F:protein kinase activity"/>
    <property type="evidence" value="ECO:0007669"/>
    <property type="project" value="InterPro"/>
</dbReference>
<dbReference type="AlphaFoldDB" id="A0A8E2JNX2"/>
<dbReference type="SMART" id="SM00220">
    <property type="entry name" value="S_TKc"/>
    <property type="match status" value="1"/>
</dbReference>
<feature type="domain" description="Protein kinase" evidence="1">
    <location>
        <begin position="17"/>
        <end position="326"/>
    </location>
</feature>
<keyword evidence="3" id="KW-1185">Reference proteome</keyword>
<dbReference type="GO" id="GO:0005524">
    <property type="term" value="F:ATP binding"/>
    <property type="evidence" value="ECO:0007669"/>
    <property type="project" value="InterPro"/>
</dbReference>
<evidence type="ECO:0000259" key="1">
    <source>
        <dbReference type="PROSITE" id="PS50011"/>
    </source>
</evidence>
<dbReference type="OrthoDB" id="5979581at2759"/>
<name>A0A8E2JNX2_9PEZI</name>
<dbReference type="SUPFAM" id="SSF56112">
    <property type="entry name" value="Protein kinase-like (PK-like)"/>
    <property type="match status" value="1"/>
</dbReference>
<dbReference type="Proteomes" id="UP000250140">
    <property type="component" value="Unassembled WGS sequence"/>
</dbReference>
<evidence type="ECO:0000313" key="3">
    <source>
        <dbReference type="Proteomes" id="UP000250140"/>
    </source>
</evidence>
<reference evidence="2 3" key="1">
    <citation type="journal article" date="2016" name="Nat. Commun.">
        <title>Ectomycorrhizal ecology is imprinted in the genome of the dominant symbiotic fungus Cenococcum geophilum.</title>
        <authorList>
            <consortium name="DOE Joint Genome Institute"/>
            <person name="Peter M."/>
            <person name="Kohler A."/>
            <person name="Ohm R.A."/>
            <person name="Kuo A."/>
            <person name="Krutzmann J."/>
            <person name="Morin E."/>
            <person name="Arend M."/>
            <person name="Barry K.W."/>
            <person name="Binder M."/>
            <person name="Choi C."/>
            <person name="Clum A."/>
            <person name="Copeland A."/>
            <person name="Grisel N."/>
            <person name="Haridas S."/>
            <person name="Kipfer T."/>
            <person name="LaButti K."/>
            <person name="Lindquist E."/>
            <person name="Lipzen A."/>
            <person name="Maire R."/>
            <person name="Meier B."/>
            <person name="Mihaltcheva S."/>
            <person name="Molinier V."/>
            <person name="Murat C."/>
            <person name="Poggeler S."/>
            <person name="Quandt C.A."/>
            <person name="Sperisen C."/>
            <person name="Tritt A."/>
            <person name="Tisserant E."/>
            <person name="Crous P.W."/>
            <person name="Henrissat B."/>
            <person name="Nehls U."/>
            <person name="Egli S."/>
            <person name="Spatafora J.W."/>
            <person name="Grigoriev I.V."/>
            <person name="Martin F.M."/>
        </authorList>
    </citation>
    <scope>NUCLEOTIDE SEQUENCE [LARGE SCALE GENOMIC DNA]</scope>
    <source>
        <strain evidence="2 3">CBS 207.34</strain>
    </source>
</reference>
<dbReference type="PROSITE" id="PS50011">
    <property type="entry name" value="PROTEIN_KINASE_DOM"/>
    <property type="match status" value="1"/>
</dbReference>
<proteinExistence type="predicted"/>
<organism evidence="2 3">
    <name type="scientific">Glonium stellatum</name>
    <dbReference type="NCBI Taxonomy" id="574774"/>
    <lineage>
        <taxon>Eukaryota</taxon>
        <taxon>Fungi</taxon>
        <taxon>Dikarya</taxon>
        <taxon>Ascomycota</taxon>
        <taxon>Pezizomycotina</taxon>
        <taxon>Dothideomycetes</taxon>
        <taxon>Pleosporomycetidae</taxon>
        <taxon>Gloniales</taxon>
        <taxon>Gloniaceae</taxon>
        <taxon>Glonium</taxon>
    </lineage>
</organism>
<dbReference type="EMBL" id="KV750640">
    <property type="protein sequence ID" value="OCL03992.1"/>
    <property type="molecule type" value="Genomic_DNA"/>
</dbReference>
<dbReference type="Gene3D" id="1.10.510.10">
    <property type="entry name" value="Transferase(Phosphotransferase) domain 1"/>
    <property type="match status" value="2"/>
</dbReference>
<protein>
    <recommendedName>
        <fullName evidence="1">Protein kinase domain-containing protein</fullName>
    </recommendedName>
</protein>
<sequence>MRSLVLPNFPAARNSLLRTMSSLAPGHLQGAHWDYRIVGTVKGDNTHASAVFKAKAVPRENAPNAPQWAIIKTASPNDEIATENLDRECQSYLLPGVASAKCFRQMYDVIDNRTIALEWLDTTLADVKYQPNMRTYALIKTVLKETLTSCNILDGQQCVNTDYKPANILLSGIETGRVIAKVGDLGLVVPAGHLFNAQPYAMRAPEVWAVAAMLLCWIKPGVLGAGDSPHPFVNEAWCMAKIKRLFPNWYIPTCDEVERHTLKSAVEFAIRFSEEEPIPQAISPFEKETQKVEIPEQLRDILRLMLVVNPGERPSASAVLASREFQAFQML</sequence>
<dbReference type="InterPro" id="IPR011009">
    <property type="entry name" value="Kinase-like_dom_sf"/>
</dbReference>